<dbReference type="AlphaFoldDB" id="A0AB34R5H5"/>
<comment type="caution">
    <text evidence="1">The sequence shown here is derived from an EMBL/GenBank/DDBJ whole genome shotgun (WGS) entry which is preliminary data.</text>
</comment>
<dbReference type="EMBL" id="JPIT01000018">
    <property type="protein sequence ID" value="KIO45454.1"/>
    <property type="molecule type" value="Genomic_DNA"/>
</dbReference>
<reference evidence="1 2" key="1">
    <citation type="submission" date="2014-07" db="EMBL/GenBank/DDBJ databases">
        <title>Porphyromonadaceae bacterium OUH 334697 = ATCC BAA-2682 = DSM 28341 draft genome.</title>
        <authorList>
            <person name="Sydenham T.V."/>
            <person name="Hasman H."/>
            <person name="Justesen U.S."/>
        </authorList>
    </citation>
    <scope>NUCLEOTIDE SEQUENCE [LARGE SCALE GENOMIC DNA]</scope>
    <source>
        <strain evidence="1 2">OUH 334697</strain>
    </source>
</reference>
<evidence type="ECO:0000313" key="2">
    <source>
        <dbReference type="Proteomes" id="UP000031937"/>
    </source>
</evidence>
<dbReference type="Proteomes" id="UP000031937">
    <property type="component" value="Unassembled WGS sequence"/>
</dbReference>
<gene>
    <name evidence="1" type="ORF">IE90_08580</name>
</gene>
<evidence type="ECO:0000313" key="1">
    <source>
        <dbReference type="EMBL" id="KIO45454.1"/>
    </source>
</evidence>
<dbReference type="RefSeq" id="WP_041503391.1">
    <property type="nucleotide sequence ID" value="NZ_JPIT01000018.1"/>
</dbReference>
<name>A0AB34R5H5_9PORP</name>
<organism evidence="1 2">
    <name type="scientific">Sanguibacteroides justesenii</name>
    <dbReference type="NCBI Taxonomy" id="1547597"/>
    <lineage>
        <taxon>Bacteria</taxon>
        <taxon>Pseudomonadati</taxon>
        <taxon>Bacteroidota</taxon>
        <taxon>Bacteroidia</taxon>
        <taxon>Bacteroidales</taxon>
        <taxon>Porphyromonadaceae</taxon>
        <taxon>Sanguibacteroides</taxon>
    </lineage>
</organism>
<proteinExistence type="predicted"/>
<sequence length="106" mass="12174">MRIKHAIPCHGCFLIVQPARGDYRKRCFLVNSEKGELYELEDPETGEISKAILLDYYTYAVSKIPDSICYLAYGMGSKVIVPALQERFPVLRDNHEVEVLILKRID</sequence>
<accession>A0AB34R5H5</accession>
<protein>
    <submittedName>
        <fullName evidence="1">Uncharacterized protein</fullName>
    </submittedName>
</protein>